<dbReference type="GO" id="GO:0016020">
    <property type="term" value="C:membrane"/>
    <property type="evidence" value="ECO:0007669"/>
    <property type="project" value="UniProtKB-SubCell"/>
</dbReference>
<dbReference type="OrthoDB" id="14246at2759"/>
<sequence>MKTKGCCVHDSYNWWPLLNIIFYICAPLPLLVIDRTSDTSSEYSSIRNRRFALFITTGILTINIAVIIMMSTNRSLITPLISQGQAAFSSIASVVVNTTTLAFTYILLNQNESFCQIIQRGNTDIQLLRLFQHICSKNGVVLKILI</sequence>
<evidence type="ECO:0000256" key="3">
    <source>
        <dbReference type="ARBA" id="ARBA00022692"/>
    </source>
</evidence>
<feature type="transmembrane region" description="Helical" evidence="6">
    <location>
        <begin position="51"/>
        <end position="71"/>
    </location>
</feature>
<dbReference type="PANTHER" id="PTHR12050">
    <property type="entry name" value="LEPTIN RECEPTOR-RELATED"/>
    <property type="match status" value="1"/>
</dbReference>
<name>A0A177AY91_9BILA</name>
<dbReference type="GO" id="GO:0032511">
    <property type="term" value="P:late endosome to vacuole transport via multivesicular body sorting pathway"/>
    <property type="evidence" value="ECO:0007669"/>
    <property type="project" value="TreeGrafter"/>
</dbReference>
<evidence type="ECO:0000313" key="8">
    <source>
        <dbReference type="Proteomes" id="UP000078046"/>
    </source>
</evidence>
<evidence type="ECO:0000256" key="6">
    <source>
        <dbReference type="SAM" id="Phobius"/>
    </source>
</evidence>
<dbReference type="InterPro" id="IPR007262">
    <property type="entry name" value="Vps55/LEPROT"/>
</dbReference>
<gene>
    <name evidence="7" type="ORF">A3Q56_05289</name>
</gene>
<comment type="similarity">
    <text evidence="2">Belongs to the OB-RGRP/VPS55 family.</text>
</comment>
<feature type="transmembrane region" description="Helical" evidence="6">
    <location>
        <begin position="12"/>
        <end position="31"/>
    </location>
</feature>
<evidence type="ECO:0000256" key="5">
    <source>
        <dbReference type="ARBA" id="ARBA00023136"/>
    </source>
</evidence>
<evidence type="ECO:0000313" key="7">
    <source>
        <dbReference type="EMBL" id="OAF66968.1"/>
    </source>
</evidence>
<proteinExistence type="inferred from homology"/>
<dbReference type="GO" id="GO:0005768">
    <property type="term" value="C:endosome"/>
    <property type="evidence" value="ECO:0007669"/>
    <property type="project" value="TreeGrafter"/>
</dbReference>
<evidence type="ECO:0000256" key="4">
    <source>
        <dbReference type="ARBA" id="ARBA00022989"/>
    </source>
</evidence>
<dbReference type="AlphaFoldDB" id="A0A177AY91"/>
<evidence type="ECO:0000256" key="2">
    <source>
        <dbReference type="ARBA" id="ARBA00005645"/>
    </source>
</evidence>
<keyword evidence="4 6" id="KW-1133">Transmembrane helix</keyword>
<comment type="caution">
    <text evidence="7">The sequence shown here is derived from an EMBL/GenBank/DDBJ whole genome shotgun (WGS) entry which is preliminary data.</text>
</comment>
<accession>A0A177AY91</accession>
<evidence type="ECO:0000256" key="1">
    <source>
        <dbReference type="ARBA" id="ARBA00004141"/>
    </source>
</evidence>
<keyword evidence="3 6" id="KW-0812">Transmembrane</keyword>
<comment type="subcellular location">
    <subcellularLocation>
        <location evidence="1">Membrane</location>
        <topology evidence="1">Multi-pass membrane protein</topology>
    </subcellularLocation>
</comment>
<organism evidence="7 8">
    <name type="scientific">Intoshia linei</name>
    <dbReference type="NCBI Taxonomy" id="1819745"/>
    <lineage>
        <taxon>Eukaryota</taxon>
        <taxon>Metazoa</taxon>
        <taxon>Spiralia</taxon>
        <taxon>Lophotrochozoa</taxon>
        <taxon>Mesozoa</taxon>
        <taxon>Orthonectida</taxon>
        <taxon>Rhopaluridae</taxon>
        <taxon>Intoshia</taxon>
    </lineage>
</organism>
<dbReference type="Proteomes" id="UP000078046">
    <property type="component" value="Unassembled WGS sequence"/>
</dbReference>
<feature type="transmembrane region" description="Helical" evidence="6">
    <location>
        <begin position="86"/>
        <end position="108"/>
    </location>
</feature>
<keyword evidence="5 6" id="KW-0472">Membrane</keyword>
<reference evidence="7 8" key="1">
    <citation type="submission" date="2016-04" db="EMBL/GenBank/DDBJ databases">
        <title>The genome of Intoshia linei affirms orthonectids as highly simplified spiralians.</title>
        <authorList>
            <person name="Mikhailov K.V."/>
            <person name="Slusarev G.S."/>
            <person name="Nikitin M.A."/>
            <person name="Logacheva M.D."/>
            <person name="Penin A."/>
            <person name="Aleoshin V."/>
            <person name="Panchin Y.V."/>
        </authorList>
    </citation>
    <scope>NUCLEOTIDE SEQUENCE [LARGE SCALE GENOMIC DNA]</scope>
    <source>
        <strain evidence="7">Intl2013</strain>
        <tissue evidence="7">Whole animal</tissue>
    </source>
</reference>
<dbReference type="EMBL" id="LWCA01000780">
    <property type="protein sequence ID" value="OAF66968.1"/>
    <property type="molecule type" value="Genomic_DNA"/>
</dbReference>
<dbReference type="Pfam" id="PF04133">
    <property type="entry name" value="Vps55"/>
    <property type="match status" value="1"/>
</dbReference>
<keyword evidence="8" id="KW-1185">Reference proteome</keyword>
<protein>
    <submittedName>
        <fullName evidence="7">Uncharacterized protein</fullName>
    </submittedName>
</protein>
<dbReference type="PANTHER" id="PTHR12050:SF0">
    <property type="entry name" value="RH04491P"/>
    <property type="match status" value="1"/>
</dbReference>